<dbReference type="AlphaFoldDB" id="A0A445BVE2"/>
<comment type="caution">
    <text evidence="1">The sequence shown here is derived from an EMBL/GenBank/DDBJ whole genome shotgun (WGS) entry which is preliminary data.</text>
</comment>
<evidence type="ECO:0000313" key="2">
    <source>
        <dbReference type="Proteomes" id="UP000289738"/>
    </source>
</evidence>
<reference evidence="1 2" key="1">
    <citation type="submission" date="2019-01" db="EMBL/GenBank/DDBJ databases">
        <title>Sequencing of cultivated peanut Arachis hypogaea provides insights into genome evolution and oil improvement.</title>
        <authorList>
            <person name="Chen X."/>
        </authorList>
    </citation>
    <scope>NUCLEOTIDE SEQUENCE [LARGE SCALE GENOMIC DNA]</scope>
    <source>
        <strain evidence="2">cv. Fuhuasheng</strain>
        <tissue evidence="1">Leaves</tissue>
    </source>
</reference>
<protein>
    <submittedName>
        <fullName evidence="1">Uncharacterized protein</fullName>
    </submittedName>
</protein>
<dbReference type="PANTHER" id="PTHR12725:SF72">
    <property type="entry name" value="HALOACID DEHALOGENASE-LIKE HYDROLASE"/>
    <property type="match status" value="1"/>
</dbReference>
<keyword evidence="2" id="KW-1185">Reference proteome</keyword>
<organism evidence="1 2">
    <name type="scientific">Arachis hypogaea</name>
    <name type="common">Peanut</name>
    <dbReference type="NCBI Taxonomy" id="3818"/>
    <lineage>
        <taxon>Eukaryota</taxon>
        <taxon>Viridiplantae</taxon>
        <taxon>Streptophyta</taxon>
        <taxon>Embryophyta</taxon>
        <taxon>Tracheophyta</taxon>
        <taxon>Spermatophyta</taxon>
        <taxon>Magnoliopsida</taxon>
        <taxon>eudicotyledons</taxon>
        <taxon>Gunneridae</taxon>
        <taxon>Pentapetalae</taxon>
        <taxon>rosids</taxon>
        <taxon>fabids</taxon>
        <taxon>Fabales</taxon>
        <taxon>Fabaceae</taxon>
        <taxon>Papilionoideae</taxon>
        <taxon>50 kb inversion clade</taxon>
        <taxon>dalbergioids sensu lato</taxon>
        <taxon>Dalbergieae</taxon>
        <taxon>Pterocarpus clade</taxon>
        <taxon>Arachis</taxon>
    </lineage>
</organism>
<evidence type="ECO:0000313" key="1">
    <source>
        <dbReference type="EMBL" id="RYR42677.1"/>
    </source>
</evidence>
<dbReference type="Gene3D" id="1.10.150.450">
    <property type="match status" value="1"/>
</dbReference>
<accession>A0A445BVE2</accession>
<dbReference type="STRING" id="3818.A0A445BVE2"/>
<name>A0A445BVE2_ARAHY</name>
<dbReference type="PANTHER" id="PTHR12725">
    <property type="entry name" value="HALOACID DEHALOGENASE-LIKE HYDROLASE"/>
    <property type="match status" value="1"/>
</dbReference>
<dbReference type="EMBL" id="SDMP01000008">
    <property type="protein sequence ID" value="RYR42677.1"/>
    <property type="molecule type" value="Genomic_DNA"/>
</dbReference>
<sequence length="136" mass="15866">MERRERKICIKEKEGTHVADTILSNKESHKNSGLFYSMKNATFDIVCIEQPLESKMENRNQFQELSKAKYNCLLFDYMLQKLDMEEAKVSELCYSLYKVYGTTMAGLKDDFHGFVHGRLPYKLLKADPVLIGWLTK</sequence>
<gene>
    <name evidence="1" type="ORF">Ahy_A08g039130</name>
</gene>
<proteinExistence type="predicted"/>
<dbReference type="Proteomes" id="UP000289738">
    <property type="component" value="Chromosome A08"/>
</dbReference>